<evidence type="ECO:0000256" key="4">
    <source>
        <dbReference type="PROSITE-ProRule" id="PRU00302"/>
    </source>
</evidence>
<keyword evidence="3" id="KW-0245">EGF-like domain</keyword>
<protein>
    <submittedName>
        <fullName evidence="8">Wnt inhibitory factor 1</fullName>
    </submittedName>
</protein>
<dbReference type="EMBL" id="KQ459588">
    <property type="protein sequence ID" value="KPI97730.1"/>
    <property type="molecule type" value="Genomic_DNA"/>
</dbReference>
<keyword evidence="2 3" id="KW-1015">Disulfide bond</keyword>
<sequence length="259" mass="28099">MGGPFKGEPLKGLYVRPIAFRPVANSEVTATSKLRTINYRFQKMNLYAFVILCGICLSSAAAAIPKGLSENDPSLKQLEMPYLMFPNLPMNSRRKCSNEICTVTCMDGYKFPDGGKVAEMYCVAGAWQPAIRDCIPECNLPCLNGGVCGLPNTCLCPTAYKGPQCQDSNCDQKCQNGGICVAKNLCQCTNDFYGNYCEMKNECLAPPNLPKNSRRLCSTLSCIVTCNSGYKFPDGSTDAGVYCVGGAWQPTSTPDCILN</sequence>
<evidence type="ECO:0000259" key="7">
    <source>
        <dbReference type="PROSITE" id="PS50923"/>
    </source>
</evidence>
<keyword evidence="5" id="KW-1133">Transmembrane helix</keyword>
<feature type="disulfide bond" evidence="3">
    <location>
        <begin position="188"/>
        <end position="197"/>
    </location>
</feature>
<evidence type="ECO:0000256" key="1">
    <source>
        <dbReference type="ARBA" id="ARBA00022729"/>
    </source>
</evidence>
<dbReference type="GO" id="GO:0005576">
    <property type="term" value="C:extracellular region"/>
    <property type="evidence" value="ECO:0007669"/>
    <property type="project" value="TreeGrafter"/>
</dbReference>
<accession>A0A194Q2U7</accession>
<evidence type="ECO:0000259" key="6">
    <source>
        <dbReference type="PROSITE" id="PS50026"/>
    </source>
</evidence>
<feature type="domain" description="Sushi" evidence="7">
    <location>
        <begin position="201"/>
        <end position="258"/>
    </location>
</feature>
<dbReference type="Proteomes" id="UP000053268">
    <property type="component" value="Unassembled WGS sequence"/>
</dbReference>
<evidence type="ECO:0000313" key="8">
    <source>
        <dbReference type="EMBL" id="KPI97730.1"/>
    </source>
</evidence>
<keyword evidence="4" id="KW-0768">Sushi</keyword>
<dbReference type="PANTHER" id="PTHR14949:SF56">
    <property type="entry name" value="EGF-LIKE-DOMAIN, MULTIPLE 7"/>
    <property type="match status" value="1"/>
</dbReference>
<keyword evidence="1" id="KW-0732">Signal</keyword>
<name>A0A194Q2U7_PAPXU</name>
<dbReference type="InterPro" id="IPR050969">
    <property type="entry name" value="Dev_Signal_Modulators"/>
</dbReference>
<feature type="disulfide bond" evidence="3">
    <location>
        <begin position="170"/>
        <end position="180"/>
    </location>
</feature>
<comment type="caution">
    <text evidence="3">Lacks conserved residue(s) required for the propagation of feature annotation.</text>
</comment>
<evidence type="ECO:0000256" key="3">
    <source>
        <dbReference type="PROSITE-ProRule" id="PRU00076"/>
    </source>
</evidence>
<feature type="transmembrane region" description="Helical" evidence="5">
    <location>
        <begin position="44"/>
        <end position="64"/>
    </location>
</feature>
<dbReference type="Gene3D" id="2.10.25.10">
    <property type="entry name" value="Laminin"/>
    <property type="match status" value="2"/>
</dbReference>
<dbReference type="GO" id="GO:0005102">
    <property type="term" value="F:signaling receptor binding"/>
    <property type="evidence" value="ECO:0007669"/>
    <property type="project" value="TreeGrafter"/>
</dbReference>
<dbReference type="AlphaFoldDB" id="A0A194Q2U7"/>
<dbReference type="PROSITE" id="PS50026">
    <property type="entry name" value="EGF_3"/>
    <property type="match status" value="1"/>
</dbReference>
<dbReference type="GO" id="GO:0009986">
    <property type="term" value="C:cell surface"/>
    <property type="evidence" value="ECO:0007669"/>
    <property type="project" value="TreeGrafter"/>
</dbReference>
<organism evidence="8 9">
    <name type="scientific">Papilio xuthus</name>
    <name type="common">Asian swallowtail butterfly</name>
    <dbReference type="NCBI Taxonomy" id="66420"/>
    <lineage>
        <taxon>Eukaryota</taxon>
        <taxon>Metazoa</taxon>
        <taxon>Ecdysozoa</taxon>
        <taxon>Arthropoda</taxon>
        <taxon>Hexapoda</taxon>
        <taxon>Insecta</taxon>
        <taxon>Pterygota</taxon>
        <taxon>Neoptera</taxon>
        <taxon>Endopterygota</taxon>
        <taxon>Lepidoptera</taxon>
        <taxon>Glossata</taxon>
        <taxon>Ditrysia</taxon>
        <taxon>Papilionoidea</taxon>
        <taxon>Papilionidae</taxon>
        <taxon>Papilioninae</taxon>
        <taxon>Papilio</taxon>
    </lineage>
</organism>
<dbReference type="SMART" id="SM00181">
    <property type="entry name" value="EGF"/>
    <property type="match status" value="2"/>
</dbReference>
<feature type="domain" description="EGF-like" evidence="6">
    <location>
        <begin position="166"/>
        <end position="198"/>
    </location>
</feature>
<dbReference type="PROSITE" id="PS00022">
    <property type="entry name" value="EGF_1"/>
    <property type="match status" value="1"/>
</dbReference>
<keyword evidence="5" id="KW-0472">Membrane</keyword>
<dbReference type="InterPro" id="IPR000436">
    <property type="entry name" value="Sushi_SCR_CCP_dom"/>
</dbReference>
<proteinExistence type="predicted"/>
<evidence type="ECO:0000313" key="9">
    <source>
        <dbReference type="Proteomes" id="UP000053268"/>
    </source>
</evidence>
<reference evidence="8 9" key="1">
    <citation type="journal article" date="2015" name="Nat. Commun.">
        <title>Outbred genome sequencing and CRISPR/Cas9 gene editing in butterflies.</title>
        <authorList>
            <person name="Li X."/>
            <person name="Fan D."/>
            <person name="Zhang W."/>
            <person name="Liu G."/>
            <person name="Zhang L."/>
            <person name="Zhao L."/>
            <person name="Fang X."/>
            <person name="Chen L."/>
            <person name="Dong Y."/>
            <person name="Chen Y."/>
            <person name="Ding Y."/>
            <person name="Zhao R."/>
            <person name="Feng M."/>
            <person name="Zhu Y."/>
            <person name="Feng Y."/>
            <person name="Jiang X."/>
            <person name="Zhu D."/>
            <person name="Xiang H."/>
            <person name="Feng X."/>
            <person name="Li S."/>
            <person name="Wang J."/>
            <person name="Zhang G."/>
            <person name="Kronforst M.R."/>
            <person name="Wang W."/>
        </authorList>
    </citation>
    <scope>NUCLEOTIDE SEQUENCE [LARGE SCALE GENOMIC DNA]</scope>
    <source>
        <strain evidence="8">Ya'a_city_454_Px</strain>
        <tissue evidence="8">Whole body</tissue>
    </source>
</reference>
<keyword evidence="5" id="KW-0812">Transmembrane</keyword>
<dbReference type="InterPro" id="IPR000742">
    <property type="entry name" value="EGF"/>
</dbReference>
<dbReference type="STRING" id="66420.A0A194Q2U7"/>
<dbReference type="SUPFAM" id="SSF57196">
    <property type="entry name" value="EGF/Laminin"/>
    <property type="match status" value="1"/>
</dbReference>
<dbReference type="PROSITE" id="PS50923">
    <property type="entry name" value="SUSHI"/>
    <property type="match status" value="1"/>
</dbReference>
<evidence type="ECO:0000256" key="2">
    <source>
        <dbReference type="ARBA" id="ARBA00023157"/>
    </source>
</evidence>
<dbReference type="PANTHER" id="PTHR14949">
    <property type="entry name" value="EGF-LIKE-DOMAIN, MULTIPLE 7, 8"/>
    <property type="match status" value="1"/>
</dbReference>
<evidence type="ECO:0000256" key="5">
    <source>
        <dbReference type="SAM" id="Phobius"/>
    </source>
</evidence>
<gene>
    <name evidence="8" type="ORF">RR46_02405</name>
</gene>
<keyword evidence="9" id="KW-1185">Reference proteome</keyword>